<evidence type="ECO:0000313" key="5">
    <source>
        <dbReference type="Proteomes" id="UP000191144"/>
    </source>
</evidence>
<dbReference type="EMBL" id="LT598481">
    <property type="protein sequence ID" value="SCU89824.1"/>
    <property type="molecule type" value="Genomic_DNA"/>
</dbReference>
<dbReference type="SUPFAM" id="SSF89360">
    <property type="entry name" value="HesB-like domain"/>
    <property type="match status" value="1"/>
</dbReference>
<dbReference type="InterPro" id="IPR035903">
    <property type="entry name" value="HesB-like_dom_sf"/>
</dbReference>
<dbReference type="GO" id="GO:0016226">
    <property type="term" value="P:iron-sulfur cluster assembly"/>
    <property type="evidence" value="ECO:0007669"/>
    <property type="project" value="TreeGrafter"/>
</dbReference>
<name>A0A1G4JHG4_9SACH</name>
<keyword evidence="5" id="KW-1185">Reference proteome</keyword>
<evidence type="ECO:0000256" key="2">
    <source>
        <dbReference type="SAM" id="MobiDB-lite"/>
    </source>
</evidence>
<proteinExistence type="inferred from homology"/>
<dbReference type="GO" id="GO:0051539">
    <property type="term" value="F:4 iron, 4 sulfur cluster binding"/>
    <property type="evidence" value="ECO:0007669"/>
    <property type="project" value="TreeGrafter"/>
</dbReference>
<feature type="domain" description="Core" evidence="3">
    <location>
        <begin position="126"/>
        <end position="186"/>
    </location>
</feature>
<feature type="compositionally biased region" description="Polar residues" evidence="2">
    <location>
        <begin position="102"/>
        <end position="116"/>
    </location>
</feature>
<dbReference type="InterPro" id="IPR000361">
    <property type="entry name" value="ATAP_core_dom"/>
</dbReference>
<evidence type="ECO:0000259" key="3">
    <source>
        <dbReference type="Pfam" id="PF01521"/>
    </source>
</evidence>
<dbReference type="GO" id="GO:0005506">
    <property type="term" value="F:iron ion binding"/>
    <property type="evidence" value="ECO:0007669"/>
    <property type="project" value="TreeGrafter"/>
</dbReference>
<organism evidence="4 5">
    <name type="scientific">Lachancea meyersii CBS 8951</name>
    <dbReference type="NCBI Taxonomy" id="1266667"/>
    <lineage>
        <taxon>Eukaryota</taxon>
        <taxon>Fungi</taxon>
        <taxon>Dikarya</taxon>
        <taxon>Ascomycota</taxon>
        <taxon>Saccharomycotina</taxon>
        <taxon>Saccharomycetes</taxon>
        <taxon>Saccharomycetales</taxon>
        <taxon>Saccharomycetaceae</taxon>
        <taxon>Lachancea</taxon>
    </lineage>
</organism>
<comment type="similarity">
    <text evidence="1">Belongs to the HesB/IscA family.</text>
</comment>
<gene>
    <name evidence="4" type="ORF">LAME_0E05710G</name>
</gene>
<dbReference type="Pfam" id="PF01521">
    <property type="entry name" value="Fe-S_biosyn"/>
    <property type="match status" value="2"/>
</dbReference>
<feature type="domain" description="Core" evidence="3">
    <location>
        <begin position="50"/>
        <end position="101"/>
    </location>
</feature>
<dbReference type="Gene3D" id="2.60.300.12">
    <property type="entry name" value="HesB-like domain"/>
    <property type="match status" value="1"/>
</dbReference>
<evidence type="ECO:0000313" key="4">
    <source>
        <dbReference type="EMBL" id="SCU89824.1"/>
    </source>
</evidence>
<accession>A0A1G4JHG4</accession>
<dbReference type="AlphaFoldDB" id="A0A1G4JHG4"/>
<dbReference type="PANTHER" id="PTHR43011:SF1">
    <property type="entry name" value="IRON-SULFUR CLUSTER ASSEMBLY 2 HOMOLOG, MITOCHONDRIAL"/>
    <property type="match status" value="1"/>
</dbReference>
<dbReference type="PANTHER" id="PTHR43011">
    <property type="entry name" value="IRON-SULFUR CLUSTER ASSEMBLY 2 HOMOLOG, MITOCHONDRIAL"/>
    <property type="match status" value="1"/>
</dbReference>
<reference evidence="5" key="1">
    <citation type="submission" date="2016-03" db="EMBL/GenBank/DDBJ databases">
        <authorList>
            <person name="Devillers Hugo."/>
        </authorList>
    </citation>
    <scope>NUCLEOTIDE SEQUENCE [LARGE SCALE GENOMIC DNA]</scope>
</reference>
<protein>
    <submittedName>
        <fullName evidence="4">LAME_0E05710g1_1</fullName>
    </submittedName>
</protein>
<dbReference type="GO" id="GO:0051537">
    <property type="term" value="F:2 iron, 2 sulfur cluster binding"/>
    <property type="evidence" value="ECO:0007669"/>
    <property type="project" value="TreeGrafter"/>
</dbReference>
<feature type="region of interest" description="Disordered" evidence="2">
    <location>
        <begin position="102"/>
        <end position="127"/>
    </location>
</feature>
<sequence length="193" mass="21029">MFARPLVRATSPLTKNLRLRPRFVRPNSSSSAALDSFVTPSKIINAQGNMGINITQRAAKRLAEISKDTNEALRVCVESGGCHGFQYNLKLITKDEIKLNASSSETQHSETANAAKSDQNFEDDDDADFESKQDTIFELPDNGGQVVLDEKSLKILNNTTLTYTTELIGSTFKLAGGNMKNSCGCGSSFDVEL</sequence>
<evidence type="ECO:0000256" key="1">
    <source>
        <dbReference type="ARBA" id="ARBA00006718"/>
    </source>
</evidence>
<dbReference type="GO" id="GO:0005739">
    <property type="term" value="C:mitochondrion"/>
    <property type="evidence" value="ECO:0007669"/>
    <property type="project" value="TreeGrafter"/>
</dbReference>
<dbReference type="OrthoDB" id="1938621at2759"/>
<dbReference type="Proteomes" id="UP000191144">
    <property type="component" value="Chromosome E"/>
</dbReference>